<evidence type="ECO:0000256" key="1">
    <source>
        <dbReference type="SAM" id="Coils"/>
    </source>
</evidence>
<dbReference type="Proteomes" id="UP000050956">
    <property type="component" value="Unassembled WGS sequence"/>
</dbReference>
<keyword evidence="4" id="KW-1185">Reference proteome</keyword>
<sequence>MTDEAVTSEQIQRDLLVLIGLMQQREERMRDTVNQQMQALQVGVQRAGGEVNRVVESAMPRLSQLSQQALAGALDPAAQRLEQSVQNASRTLLAATQNYAQAQQQLAYKASRGMLVATVAVGLAGLLAAAAGAWLLFHARQEVARLQPQIDYFQAINHADWVMCGEGRLCARVEERGQRYGADKGYRRIEIRQ</sequence>
<proteinExistence type="predicted"/>
<keyword evidence="2" id="KW-0812">Transmembrane</keyword>
<evidence type="ECO:0008006" key="5">
    <source>
        <dbReference type="Google" id="ProtNLM"/>
    </source>
</evidence>
<feature type="coiled-coil region" evidence="1">
    <location>
        <begin position="78"/>
        <end position="105"/>
    </location>
</feature>
<evidence type="ECO:0000256" key="2">
    <source>
        <dbReference type="SAM" id="Phobius"/>
    </source>
</evidence>
<evidence type="ECO:0000313" key="4">
    <source>
        <dbReference type="Proteomes" id="UP000050956"/>
    </source>
</evidence>
<dbReference type="AlphaFoldDB" id="A0A0R0D7L9"/>
<protein>
    <recommendedName>
        <fullName evidence="5">Relaxation protein</fullName>
    </recommendedName>
</protein>
<dbReference type="PATRIC" id="fig|336566.3.peg.2508"/>
<keyword evidence="2" id="KW-0472">Membrane</keyword>
<keyword evidence="1" id="KW-0175">Coiled coil</keyword>
<comment type="caution">
    <text evidence="3">The sequence shown here is derived from an EMBL/GenBank/DDBJ whole genome shotgun (WGS) entry which is preliminary data.</text>
</comment>
<dbReference type="OrthoDB" id="6002776at2"/>
<reference evidence="3 4" key="1">
    <citation type="submission" date="2015-05" db="EMBL/GenBank/DDBJ databases">
        <title>Genome sequencing and analysis of members of genus Stenotrophomonas.</title>
        <authorList>
            <person name="Patil P.P."/>
            <person name="Midha S."/>
            <person name="Patil P.B."/>
        </authorList>
    </citation>
    <scope>NUCLEOTIDE SEQUENCE [LARGE SCALE GENOMIC DNA]</scope>
    <source>
        <strain evidence="3 4">DSM 24757</strain>
    </source>
</reference>
<gene>
    <name evidence="3" type="ORF">ABB30_14665</name>
</gene>
<name>A0A0R0D7L9_9GAMM</name>
<organism evidence="3 4">
    <name type="scientific">Stenotrophomonas ginsengisoli</name>
    <dbReference type="NCBI Taxonomy" id="336566"/>
    <lineage>
        <taxon>Bacteria</taxon>
        <taxon>Pseudomonadati</taxon>
        <taxon>Pseudomonadota</taxon>
        <taxon>Gammaproteobacteria</taxon>
        <taxon>Lysobacterales</taxon>
        <taxon>Lysobacteraceae</taxon>
        <taxon>Stenotrophomonas</taxon>
    </lineage>
</organism>
<feature type="transmembrane region" description="Helical" evidence="2">
    <location>
        <begin position="114"/>
        <end position="137"/>
    </location>
</feature>
<keyword evidence="2" id="KW-1133">Transmembrane helix</keyword>
<dbReference type="EMBL" id="LDJM01000047">
    <property type="protein sequence ID" value="KRG74183.1"/>
    <property type="molecule type" value="Genomic_DNA"/>
</dbReference>
<evidence type="ECO:0000313" key="3">
    <source>
        <dbReference type="EMBL" id="KRG74183.1"/>
    </source>
</evidence>
<accession>A0A0R0D7L9</accession>
<dbReference type="STRING" id="336566.ABB30_14665"/>
<dbReference type="RefSeq" id="WP_057639051.1">
    <property type="nucleotide sequence ID" value="NZ_LDJM01000047.1"/>
</dbReference>